<protein>
    <submittedName>
        <fullName evidence="1">Uncharacterized protein</fullName>
    </submittedName>
</protein>
<comment type="caution">
    <text evidence="1">The sequence shown here is derived from an EMBL/GenBank/DDBJ whole genome shotgun (WGS) entry which is preliminary data.</text>
</comment>
<evidence type="ECO:0000313" key="1">
    <source>
        <dbReference type="EMBL" id="MBJ6127065.1"/>
    </source>
</evidence>
<dbReference type="Proteomes" id="UP000620670">
    <property type="component" value="Unassembled WGS sequence"/>
</dbReference>
<dbReference type="EMBL" id="JAELXT010000019">
    <property type="protein sequence ID" value="MBJ6127065.1"/>
    <property type="molecule type" value="Genomic_DNA"/>
</dbReference>
<proteinExistence type="predicted"/>
<gene>
    <name evidence="1" type="ORF">JAO75_16815</name>
</gene>
<accession>A0ABS0Y4T2</accession>
<organism evidence="1 2">
    <name type="scientific">Microvirga splendida</name>
    <dbReference type="NCBI Taxonomy" id="2795727"/>
    <lineage>
        <taxon>Bacteria</taxon>
        <taxon>Pseudomonadati</taxon>
        <taxon>Pseudomonadota</taxon>
        <taxon>Alphaproteobacteria</taxon>
        <taxon>Hyphomicrobiales</taxon>
        <taxon>Methylobacteriaceae</taxon>
        <taxon>Microvirga</taxon>
    </lineage>
</organism>
<sequence length="179" mass="19125">MLLRLLRSFFPVLTIALAVASCGYIPRQVAGLAVDSSWDALPLRKWLAEDRSEPVALAFCAPPECSPGLAVSVVRLTGKDADITEAVLKDPERLARALRSPAGRNKPVRTHITVERLTDGRYPGFAIDLAPADGSKRPAYGAAIGRREGEGLSVVLVIGEVQDAVRETAKQVAARELGS</sequence>
<dbReference type="RefSeq" id="WP_199050291.1">
    <property type="nucleotide sequence ID" value="NZ_JAELXT010000019.1"/>
</dbReference>
<name>A0ABS0Y4T2_9HYPH</name>
<evidence type="ECO:0000313" key="2">
    <source>
        <dbReference type="Proteomes" id="UP000620670"/>
    </source>
</evidence>
<keyword evidence="2" id="KW-1185">Reference proteome</keyword>
<dbReference type="PROSITE" id="PS51257">
    <property type="entry name" value="PROKAR_LIPOPROTEIN"/>
    <property type="match status" value="1"/>
</dbReference>
<reference evidence="2" key="1">
    <citation type="submission" date="2020-12" db="EMBL/GenBank/DDBJ databases">
        <title>Hymenobacter sp.</title>
        <authorList>
            <person name="Kim M.K."/>
        </authorList>
    </citation>
    <scope>NUCLEOTIDE SEQUENCE [LARGE SCALE GENOMIC DNA]</scope>
    <source>
        <strain evidence="2">BT325</strain>
    </source>
</reference>